<accession>A0A2P1PPG0</accession>
<dbReference type="SUPFAM" id="SSF53335">
    <property type="entry name" value="S-adenosyl-L-methionine-dependent methyltransferases"/>
    <property type="match status" value="1"/>
</dbReference>
<evidence type="ECO:0000256" key="5">
    <source>
        <dbReference type="ARBA" id="ARBA00022691"/>
    </source>
</evidence>
<comment type="catalytic activity">
    <reaction evidence="6">
        <text>guanosine(527) in 16S rRNA + S-adenosyl-L-methionine = N(7)-methylguanosine(527) in 16S rRNA + S-adenosyl-L-homocysteine</text>
        <dbReference type="Rhea" id="RHEA:42732"/>
        <dbReference type="Rhea" id="RHEA-COMP:10209"/>
        <dbReference type="Rhea" id="RHEA-COMP:10210"/>
        <dbReference type="ChEBI" id="CHEBI:57856"/>
        <dbReference type="ChEBI" id="CHEBI:59789"/>
        <dbReference type="ChEBI" id="CHEBI:74269"/>
        <dbReference type="ChEBI" id="CHEBI:74480"/>
        <dbReference type="EC" id="2.1.1.170"/>
    </reaction>
</comment>
<keyword evidence="5 6" id="KW-0949">S-adenosyl-L-methionine</keyword>
<dbReference type="Pfam" id="PF02527">
    <property type="entry name" value="GidB"/>
    <property type="match status" value="1"/>
</dbReference>
<reference evidence="7 8" key="2">
    <citation type="submission" date="2018-03" db="EMBL/GenBank/DDBJ databases">
        <authorList>
            <person name="Keele B.F."/>
        </authorList>
    </citation>
    <scope>NUCLEOTIDE SEQUENCE [LARGE SCALE GENOMIC DNA]</scope>
    <source>
        <strain evidence="7 8">D13</strain>
    </source>
</reference>
<keyword evidence="1 6" id="KW-0963">Cytoplasm</keyword>
<dbReference type="PANTHER" id="PTHR31760">
    <property type="entry name" value="S-ADENOSYL-L-METHIONINE-DEPENDENT METHYLTRANSFERASES SUPERFAMILY PROTEIN"/>
    <property type="match status" value="1"/>
</dbReference>
<feature type="binding site" evidence="6">
    <location>
        <position position="87"/>
    </location>
    <ligand>
        <name>S-adenosyl-L-methionine</name>
        <dbReference type="ChEBI" id="CHEBI:59789"/>
    </ligand>
</feature>
<comment type="function">
    <text evidence="6">Specifically methylates the N7 position of guanine in position 527 of 16S rRNA.</text>
</comment>
<dbReference type="PIRSF" id="PIRSF003078">
    <property type="entry name" value="GidB"/>
    <property type="match status" value="1"/>
</dbReference>
<dbReference type="Gene3D" id="3.40.50.150">
    <property type="entry name" value="Vaccinia Virus protein VP39"/>
    <property type="match status" value="1"/>
</dbReference>
<comment type="similarity">
    <text evidence="6">Belongs to the methyltransferase superfamily. RNA methyltransferase RsmG family.</text>
</comment>
<proteinExistence type="inferred from homology"/>
<gene>
    <name evidence="6" type="primary">rsmG</name>
    <name evidence="7" type="ORF">C7S18_05705</name>
</gene>
<dbReference type="GO" id="GO:0005829">
    <property type="term" value="C:cytosol"/>
    <property type="evidence" value="ECO:0007669"/>
    <property type="project" value="TreeGrafter"/>
</dbReference>
<comment type="caution">
    <text evidence="6">Lacks conserved residue(s) required for the propagation of feature annotation.</text>
</comment>
<dbReference type="EC" id="2.1.1.170" evidence="6"/>
<comment type="subcellular location">
    <subcellularLocation>
        <location evidence="6">Cytoplasm</location>
    </subcellularLocation>
</comment>
<sequence>MSIKPDLSRLLPRLQRGLDQLQLNLDATAQQRLIHYLELLAFWNQAYNLSAIRDPDEMLSKHLLDSLAMAPHWHSDAIADMGAGAGLPGIPLAIVYPERRVFVIESNGKKARFMRECQRQLGLSGLQVEERRAEAFQPIIKVQSATARALAVLSQLCDWCRPWLAEGGELLAMKGPAFDAELKALPKDFRHDQTWTLAVPELDGERYLVRLIRN</sequence>
<evidence type="ECO:0000256" key="6">
    <source>
        <dbReference type="HAMAP-Rule" id="MF_00074"/>
    </source>
</evidence>
<dbReference type="HAMAP" id="MF_00074">
    <property type="entry name" value="16SrRNA_methyltr_G"/>
    <property type="match status" value="1"/>
</dbReference>
<reference evidence="7 8" key="1">
    <citation type="submission" date="2018-03" db="EMBL/GenBank/DDBJ databases">
        <title>Ahniella affigens gen. nov., sp. nov., a gammaproteobacterium isolated from sandy soil near a stream.</title>
        <authorList>
            <person name="Ko Y."/>
            <person name="Kim J.-H."/>
        </authorList>
    </citation>
    <scope>NUCLEOTIDE SEQUENCE [LARGE SCALE GENOMIC DNA]</scope>
    <source>
        <strain evidence="7 8">D13</strain>
    </source>
</reference>
<protein>
    <recommendedName>
        <fullName evidence="6">Ribosomal RNA small subunit methyltransferase G</fullName>
        <ecNumber evidence="6">2.1.1.170</ecNumber>
    </recommendedName>
    <alternativeName>
        <fullName evidence="6">16S rRNA 7-methylguanosine methyltransferase</fullName>
        <shortName evidence="6">16S rRNA m7G methyltransferase</shortName>
    </alternativeName>
</protein>
<feature type="binding site" evidence="6">
    <location>
        <begin position="133"/>
        <end position="134"/>
    </location>
    <ligand>
        <name>S-adenosyl-L-methionine</name>
        <dbReference type="ChEBI" id="CHEBI:59789"/>
    </ligand>
</feature>
<evidence type="ECO:0000256" key="4">
    <source>
        <dbReference type="ARBA" id="ARBA00022679"/>
    </source>
</evidence>
<keyword evidence="8" id="KW-1185">Reference proteome</keyword>
<evidence type="ECO:0000256" key="1">
    <source>
        <dbReference type="ARBA" id="ARBA00022490"/>
    </source>
</evidence>
<dbReference type="PANTHER" id="PTHR31760:SF0">
    <property type="entry name" value="S-ADENOSYL-L-METHIONINE-DEPENDENT METHYLTRANSFERASES SUPERFAMILY PROTEIN"/>
    <property type="match status" value="1"/>
</dbReference>
<feature type="binding site" evidence="6">
    <location>
        <position position="82"/>
    </location>
    <ligand>
        <name>S-adenosyl-L-methionine</name>
        <dbReference type="ChEBI" id="CHEBI:59789"/>
    </ligand>
</feature>
<dbReference type="InterPro" id="IPR003682">
    <property type="entry name" value="rRNA_ssu_MeTfrase_G"/>
</dbReference>
<dbReference type="Proteomes" id="UP000241074">
    <property type="component" value="Chromosome"/>
</dbReference>
<keyword evidence="3 6" id="KW-0489">Methyltransferase</keyword>
<dbReference type="GO" id="GO:0070043">
    <property type="term" value="F:rRNA (guanine-N7-)-methyltransferase activity"/>
    <property type="evidence" value="ECO:0007669"/>
    <property type="project" value="UniProtKB-UniRule"/>
</dbReference>
<dbReference type="OrthoDB" id="9808773at2"/>
<dbReference type="InterPro" id="IPR029063">
    <property type="entry name" value="SAM-dependent_MTases_sf"/>
</dbReference>
<evidence type="ECO:0000256" key="3">
    <source>
        <dbReference type="ARBA" id="ARBA00022603"/>
    </source>
</evidence>
<organism evidence="7 8">
    <name type="scientific">Ahniella affigens</name>
    <dbReference type="NCBI Taxonomy" id="2021234"/>
    <lineage>
        <taxon>Bacteria</taxon>
        <taxon>Pseudomonadati</taxon>
        <taxon>Pseudomonadota</taxon>
        <taxon>Gammaproteobacteria</taxon>
        <taxon>Lysobacterales</taxon>
        <taxon>Rhodanobacteraceae</taxon>
        <taxon>Ahniella</taxon>
    </lineage>
</organism>
<dbReference type="AlphaFoldDB" id="A0A2P1PPG0"/>
<keyword evidence="2 6" id="KW-0698">rRNA processing</keyword>
<evidence type="ECO:0000313" key="8">
    <source>
        <dbReference type="Proteomes" id="UP000241074"/>
    </source>
</evidence>
<evidence type="ECO:0000256" key="2">
    <source>
        <dbReference type="ARBA" id="ARBA00022552"/>
    </source>
</evidence>
<feature type="binding site" evidence="6">
    <location>
        <position position="148"/>
    </location>
    <ligand>
        <name>S-adenosyl-L-methionine</name>
        <dbReference type="ChEBI" id="CHEBI:59789"/>
    </ligand>
</feature>
<dbReference type="EMBL" id="CP027860">
    <property type="protein sequence ID" value="AVP96725.1"/>
    <property type="molecule type" value="Genomic_DNA"/>
</dbReference>
<dbReference type="NCBIfam" id="TIGR00138">
    <property type="entry name" value="rsmG_gidB"/>
    <property type="match status" value="1"/>
</dbReference>
<dbReference type="KEGG" id="xba:C7S18_05705"/>
<name>A0A2P1PPG0_9GAMM</name>
<evidence type="ECO:0000313" key="7">
    <source>
        <dbReference type="EMBL" id="AVP96725.1"/>
    </source>
</evidence>
<dbReference type="RefSeq" id="WP_106890653.1">
    <property type="nucleotide sequence ID" value="NZ_CP027860.1"/>
</dbReference>
<keyword evidence="4 6" id="KW-0808">Transferase</keyword>